<dbReference type="EMBL" id="JANRMS010000588">
    <property type="protein sequence ID" value="KAJ3537303.1"/>
    <property type="molecule type" value="Genomic_DNA"/>
</dbReference>
<accession>A0ACC1SD92</accession>
<proteinExistence type="predicted"/>
<keyword evidence="2" id="KW-1185">Reference proteome</keyword>
<gene>
    <name evidence="1" type="ORF">NM208_g6371</name>
</gene>
<comment type="caution">
    <text evidence="1">The sequence shown here is derived from an EMBL/GenBank/DDBJ whole genome shotgun (WGS) entry which is preliminary data.</text>
</comment>
<name>A0ACC1SD92_9HYPO</name>
<reference evidence="1" key="1">
    <citation type="submission" date="2022-08" db="EMBL/GenBank/DDBJ databases">
        <title>Genome Sequence of Fusarium decemcellulare.</title>
        <authorList>
            <person name="Buettner E."/>
        </authorList>
    </citation>
    <scope>NUCLEOTIDE SEQUENCE</scope>
    <source>
        <strain evidence="1">Babe19</strain>
    </source>
</reference>
<protein>
    <submittedName>
        <fullName evidence="1">Uncharacterized protein</fullName>
    </submittedName>
</protein>
<dbReference type="Proteomes" id="UP001148629">
    <property type="component" value="Unassembled WGS sequence"/>
</dbReference>
<organism evidence="1 2">
    <name type="scientific">Fusarium decemcellulare</name>
    <dbReference type="NCBI Taxonomy" id="57161"/>
    <lineage>
        <taxon>Eukaryota</taxon>
        <taxon>Fungi</taxon>
        <taxon>Dikarya</taxon>
        <taxon>Ascomycota</taxon>
        <taxon>Pezizomycotina</taxon>
        <taxon>Sordariomycetes</taxon>
        <taxon>Hypocreomycetidae</taxon>
        <taxon>Hypocreales</taxon>
        <taxon>Nectriaceae</taxon>
        <taxon>Fusarium</taxon>
        <taxon>Fusarium decemcellulare species complex</taxon>
    </lineage>
</organism>
<evidence type="ECO:0000313" key="1">
    <source>
        <dbReference type="EMBL" id="KAJ3537303.1"/>
    </source>
</evidence>
<sequence length="222" mass="25054">MGDSKTIRHELRQLKVLQGLCGSVDFDAFPTTPHEAFIIWLQEAIAAGVNEPHAMTLSTVDNEGRPDARVLILKNVDDCGFHFAVKSTSPKGVQIASQKHVALTFYWPEQGRQVRIRGAAIRRPDQDCKRDFLDRPLESRIGATASKQSQVLRDKAQLLEAVSSTRHKLEADPDFVLPGWEVYAVEPFEVEFWQGASDRLHQRLQYVAGPEAGTWRKQVLWP</sequence>
<evidence type="ECO:0000313" key="2">
    <source>
        <dbReference type="Proteomes" id="UP001148629"/>
    </source>
</evidence>